<evidence type="ECO:0000313" key="5">
    <source>
        <dbReference type="EMBL" id="EDM29732.1"/>
    </source>
</evidence>
<dbReference type="InterPro" id="IPR036390">
    <property type="entry name" value="WH_DNA-bd_sf"/>
</dbReference>
<evidence type="ECO:0000256" key="2">
    <source>
        <dbReference type="ARBA" id="ARBA00023125"/>
    </source>
</evidence>
<dbReference type="Pfam" id="PF00392">
    <property type="entry name" value="GntR"/>
    <property type="match status" value="1"/>
</dbReference>
<gene>
    <name evidence="5" type="ORF">LNTAR_18318</name>
</gene>
<evidence type="ECO:0000256" key="3">
    <source>
        <dbReference type="ARBA" id="ARBA00023163"/>
    </source>
</evidence>
<evidence type="ECO:0000313" key="6">
    <source>
        <dbReference type="Proteomes" id="UP000004947"/>
    </source>
</evidence>
<dbReference type="Gene3D" id="1.20.120.530">
    <property type="entry name" value="GntR ligand-binding domain-like"/>
    <property type="match status" value="1"/>
</dbReference>
<dbReference type="Pfam" id="PF07729">
    <property type="entry name" value="FCD"/>
    <property type="match status" value="1"/>
</dbReference>
<keyword evidence="1" id="KW-0805">Transcription regulation</keyword>
<dbReference type="STRING" id="313628.LNTAR_18318"/>
<dbReference type="Proteomes" id="UP000004947">
    <property type="component" value="Unassembled WGS sequence"/>
</dbReference>
<keyword evidence="3" id="KW-0804">Transcription</keyword>
<dbReference type="CDD" id="cd07377">
    <property type="entry name" value="WHTH_GntR"/>
    <property type="match status" value="1"/>
</dbReference>
<comment type="caution">
    <text evidence="5">The sequence shown here is derived from an EMBL/GenBank/DDBJ whole genome shotgun (WGS) entry which is preliminary data.</text>
</comment>
<dbReference type="AlphaFoldDB" id="A6DG02"/>
<dbReference type="PROSITE" id="PS50949">
    <property type="entry name" value="HTH_GNTR"/>
    <property type="match status" value="1"/>
</dbReference>
<dbReference type="PANTHER" id="PTHR43537">
    <property type="entry name" value="TRANSCRIPTIONAL REGULATOR, GNTR FAMILY"/>
    <property type="match status" value="1"/>
</dbReference>
<proteinExistence type="predicted"/>
<dbReference type="InterPro" id="IPR011711">
    <property type="entry name" value="GntR_C"/>
</dbReference>
<dbReference type="SMART" id="SM00895">
    <property type="entry name" value="FCD"/>
    <property type="match status" value="1"/>
</dbReference>
<protein>
    <submittedName>
        <fullName evidence="5">Transcriptional regulator, GntR family protein</fullName>
    </submittedName>
</protein>
<sequence length="229" mass="25849">MFKTVSGKEKLSVQVAKELEKSILDKRFLPDQPIPSEARLCESFGVSRTVVREAIQQLKSQGIIHSIPGSGNYISRNDTSNLQRSLSLLASLNLDTPLCSEIIKLRELLEVDCIKTVCQSRNEELVKTLESHVEKMRNNFDSLKDFGRLDHAFHLSIIKASGNNLFYTLLESLYDAFVEISIKVYDSKDMLETLCNEHSAITEAIKNQDTELASELLLKHIHLSKVNLS</sequence>
<keyword evidence="6" id="KW-1185">Reference proteome</keyword>
<evidence type="ECO:0000259" key="4">
    <source>
        <dbReference type="PROSITE" id="PS50949"/>
    </source>
</evidence>
<dbReference type="PRINTS" id="PR00035">
    <property type="entry name" value="HTHGNTR"/>
</dbReference>
<dbReference type="PANTHER" id="PTHR43537:SF24">
    <property type="entry name" value="GLUCONATE OPERON TRANSCRIPTIONAL REPRESSOR"/>
    <property type="match status" value="1"/>
</dbReference>
<dbReference type="SUPFAM" id="SSF46785">
    <property type="entry name" value="Winged helix' DNA-binding domain"/>
    <property type="match status" value="1"/>
</dbReference>
<dbReference type="SMART" id="SM00345">
    <property type="entry name" value="HTH_GNTR"/>
    <property type="match status" value="1"/>
</dbReference>
<reference evidence="5 6" key="1">
    <citation type="journal article" date="2010" name="J. Bacteriol.">
        <title>Genome sequence of Lentisphaera araneosa HTCC2155T, the type species of the order Lentisphaerales in the phylum Lentisphaerae.</title>
        <authorList>
            <person name="Thrash J.C."/>
            <person name="Cho J.C."/>
            <person name="Vergin K.L."/>
            <person name="Morris R.M."/>
            <person name="Giovannoni S.J."/>
        </authorList>
    </citation>
    <scope>NUCLEOTIDE SEQUENCE [LARGE SCALE GENOMIC DNA]</scope>
    <source>
        <strain evidence="5 6">HTCC2155</strain>
    </source>
</reference>
<dbReference type="SUPFAM" id="SSF48008">
    <property type="entry name" value="GntR ligand-binding domain-like"/>
    <property type="match status" value="1"/>
</dbReference>
<evidence type="ECO:0000256" key="1">
    <source>
        <dbReference type="ARBA" id="ARBA00023015"/>
    </source>
</evidence>
<dbReference type="InterPro" id="IPR036388">
    <property type="entry name" value="WH-like_DNA-bd_sf"/>
</dbReference>
<name>A6DG02_9BACT</name>
<dbReference type="GO" id="GO:0003700">
    <property type="term" value="F:DNA-binding transcription factor activity"/>
    <property type="evidence" value="ECO:0007669"/>
    <property type="project" value="InterPro"/>
</dbReference>
<keyword evidence="2" id="KW-0238">DNA-binding</keyword>
<organism evidence="5 6">
    <name type="scientific">Lentisphaera araneosa HTCC2155</name>
    <dbReference type="NCBI Taxonomy" id="313628"/>
    <lineage>
        <taxon>Bacteria</taxon>
        <taxon>Pseudomonadati</taxon>
        <taxon>Lentisphaerota</taxon>
        <taxon>Lentisphaeria</taxon>
        <taxon>Lentisphaerales</taxon>
        <taxon>Lentisphaeraceae</taxon>
        <taxon>Lentisphaera</taxon>
    </lineage>
</organism>
<dbReference type="Gene3D" id="1.10.10.10">
    <property type="entry name" value="Winged helix-like DNA-binding domain superfamily/Winged helix DNA-binding domain"/>
    <property type="match status" value="1"/>
</dbReference>
<dbReference type="eggNOG" id="COG2186">
    <property type="taxonomic scope" value="Bacteria"/>
</dbReference>
<feature type="domain" description="HTH gntR-type" evidence="4">
    <location>
        <begin position="9"/>
        <end position="77"/>
    </location>
</feature>
<dbReference type="InterPro" id="IPR008920">
    <property type="entry name" value="TF_FadR/GntR_C"/>
</dbReference>
<accession>A6DG02</accession>
<dbReference type="GO" id="GO:0003677">
    <property type="term" value="F:DNA binding"/>
    <property type="evidence" value="ECO:0007669"/>
    <property type="project" value="UniProtKB-KW"/>
</dbReference>
<dbReference type="EMBL" id="ABCK01000001">
    <property type="protein sequence ID" value="EDM29732.1"/>
    <property type="molecule type" value="Genomic_DNA"/>
</dbReference>
<dbReference type="InterPro" id="IPR000524">
    <property type="entry name" value="Tscrpt_reg_HTH_GntR"/>
</dbReference>